<name>A0ABS7BQY2_9SPHN</name>
<dbReference type="Pfam" id="PF10094">
    <property type="entry name" value="DUF2332"/>
    <property type="match status" value="1"/>
</dbReference>
<gene>
    <name evidence="1" type="ORF">KZ820_14690</name>
</gene>
<dbReference type="EMBL" id="JAHXZN010000005">
    <property type="protein sequence ID" value="MBW6531986.1"/>
    <property type="molecule type" value="Genomic_DNA"/>
</dbReference>
<comment type="caution">
    <text evidence="1">The sequence shown here is derived from an EMBL/GenBank/DDBJ whole genome shotgun (WGS) entry which is preliminary data.</text>
</comment>
<accession>A0ABS7BQY2</accession>
<dbReference type="PIRSF" id="PIRSF012608">
    <property type="entry name" value="UCP012608"/>
    <property type="match status" value="1"/>
</dbReference>
<evidence type="ECO:0000313" key="1">
    <source>
        <dbReference type="EMBL" id="MBW6531986.1"/>
    </source>
</evidence>
<protein>
    <submittedName>
        <fullName evidence="1">DUF2332 family protein</fullName>
    </submittedName>
</protein>
<sequence>MVAMILESGARQLARAPLTAAVFARWPGDRAAAALAMRFNAALHALARRDTPARLGALYRGEHRDVDGAIGEALAAHDAFIAEWMQHTPQTNEVGRAAAILAALKVVRTRFDLPVELLEIGASAGLNLNLHRYAYDLGGVAAGDRASLVRIAPDWIGPPPPDAPVELVAARGVDLAPLDPADAATCERLMAFVFVDQSARSRRLEGALALARRWPPRVERGDAVAWLGDRLVEPALPGRCRAIVHSMVTQYLGAPARAELDAVIATAGAAATRERPLVRIGFEWTEDRAAVLLTLTSFPGGEAQVLAACHPYGAAITWRDRYVVR</sequence>
<reference evidence="1 2" key="1">
    <citation type="submission" date="2021-07" db="EMBL/GenBank/DDBJ databases">
        <title>Sphingomonas sp.</title>
        <authorList>
            <person name="Feng G."/>
            <person name="Li J."/>
            <person name="Pan M."/>
        </authorList>
    </citation>
    <scope>NUCLEOTIDE SEQUENCE [LARGE SCALE GENOMIC DNA]</scope>
    <source>
        <strain evidence="1 2">RRHST34</strain>
    </source>
</reference>
<keyword evidence="2" id="KW-1185">Reference proteome</keyword>
<dbReference type="Proteomes" id="UP000759103">
    <property type="component" value="Unassembled WGS sequence"/>
</dbReference>
<proteinExistence type="predicted"/>
<organism evidence="1 2">
    <name type="scientific">Sphingomonas citri</name>
    <dbReference type="NCBI Taxonomy" id="2862499"/>
    <lineage>
        <taxon>Bacteria</taxon>
        <taxon>Pseudomonadati</taxon>
        <taxon>Pseudomonadota</taxon>
        <taxon>Alphaproteobacteria</taxon>
        <taxon>Sphingomonadales</taxon>
        <taxon>Sphingomonadaceae</taxon>
        <taxon>Sphingomonas</taxon>
    </lineage>
</organism>
<dbReference type="InterPro" id="IPR011200">
    <property type="entry name" value="UCP012608"/>
</dbReference>
<evidence type="ECO:0000313" key="2">
    <source>
        <dbReference type="Proteomes" id="UP000759103"/>
    </source>
</evidence>